<dbReference type="AlphaFoldDB" id="B3ELA9"/>
<dbReference type="PANTHER" id="PTHR10146">
    <property type="entry name" value="PROLINE SYNTHETASE CO-TRANSCRIBED BACTERIAL HOMOLOG PROTEIN"/>
    <property type="match status" value="1"/>
</dbReference>
<dbReference type="STRING" id="331678.Cphamn1_1779"/>
<evidence type="ECO:0000313" key="6">
    <source>
        <dbReference type="EMBL" id="ACE04697.1"/>
    </source>
</evidence>
<evidence type="ECO:0000256" key="3">
    <source>
        <dbReference type="PIRSR" id="PIRSR004848-1"/>
    </source>
</evidence>
<comment type="similarity">
    <text evidence="2 4">Belongs to the pyridoxal phosphate-binding protein YggS/PROSC family.</text>
</comment>
<dbReference type="eggNOG" id="COG0325">
    <property type="taxonomic scope" value="Bacteria"/>
</dbReference>
<evidence type="ECO:0000259" key="5">
    <source>
        <dbReference type="Pfam" id="PF01168"/>
    </source>
</evidence>
<sequence length="229" mass="25550">MPDIAINLKRISDEIRATCNRIGRDPGDITLIAVSKTKSSALVREAFDAGQRDLGESYVQEFLEKYSSDHLSGLPIRWHFIGHLQSNKVKDIVDKTYLIHSIDKLKTAEELSKLASRKNLTADYLIEVNTSGEATKFGLSPETLLLETSRLFTLPNIRLKGLMTIASPDRNKARKEFRLLGELLEKLRETSPDPSSLTELSMGMSQDFDIAIEEGATIIRIGTAIFGSR</sequence>
<gene>
    <name evidence="6" type="ordered locus">Cphamn1_1779</name>
</gene>
<protein>
    <recommendedName>
        <fullName evidence="2">Pyridoxal phosphate homeostasis protein</fullName>
        <shortName evidence="2">PLP homeostasis protein</shortName>
    </recommendedName>
</protein>
<dbReference type="NCBIfam" id="TIGR00044">
    <property type="entry name" value="YggS family pyridoxal phosphate-dependent enzyme"/>
    <property type="match status" value="1"/>
</dbReference>
<keyword evidence="1 2" id="KW-0663">Pyridoxal phosphate</keyword>
<dbReference type="KEGG" id="cpb:Cphamn1_1779"/>
<dbReference type="InterPro" id="IPR001608">
    <property type="entry name" value="Ala_racemase_N"/>
</dbReference>
<organism evidence="6">
    <name type="scientific">Chlorobium phaeobacteroides (strain BS1)</name>
    <dbReference type="NCBI Taxonomy" id="331678"/>
    <lineage>
        <taxon>Bacteria</taxon>
        <taxon>Pseudomonadati</taxon>
        <taxon>Chlorobiota</taxon>
        <taxon>Chlorobiia</taxon>
        <taxon>Chlorobiales</taxon>
        <taxon>Chlorobiaceae</taxon>
        <taxon>Chlorobium/Pelodictyon group</taxon>
        <taxon>Chlorobium</taxon>
    </lineage>
</organism>
<dbReference type="InterPro" id="IPR011078">
    <property type="entry name" value="PyrdxlP_homeostasis"/>
</dbReference>
<evidence type="ECO:0000256" key="2">
    <source>
        <dbReference type="HAMAP-Rule" id="MF_02087"/>
    </source>
</evidence>
<dbReference type="EMBL" id="CP001101">
    <property type="protein sequence ID" value="ACE04697.1"/>
    <property type="molecule type" value="Genomic_DNA"/>
</dbReference>
<dbReference type="HAMAP" id="MF_02087">
    <property type="entry name" value="PLP_homeostasis"/>
    <property type="match status" value="1"/>
</dbReference>
<dbReference type="HOGENOM" id="CLU_059988_1_0_10"/>
<dbReference type="CDD" id="cd00635">
    <property type="entry name" value="PLPDE_III_YBL036c_like"/>
    <property type="match status" value="1"/>
</dbReference>
<dbReference type="Pfam" id="PF01168">
    <property type="entry name" value="Ala_racemase_N"/>
    <property type="match status" value="1"/>
</dbReference>
<evidence type="ECO:0000256" key="1">
    <source>
        <dbReference type="ARBA" id="ARBA00022898"/>
    </source>
</evidence>
<dbReference type="Gene3D" id="3.20.20.10">
    <property type="entry name" value="Alanine racemase"/>
    <property type="match status" value="1"/>
</dbReference>
<dbReference type="InterPro" id="IPR029066">
    <property type="entry name" value="PLP-binding_barrel"/>
</dbReference>
<proteinExistence type="inferred from homology"/>
<comment type="function">
    <text evidence="2">Pyridoxal 5'-phosphate (PLP)-binding protein, which is involved in PLP homeostasis.</text>
</comment>
<dbReference type="SUPFAM" id="SSF51419">
    <property type="entry name" value="PLP-binding barrel"/>
    <property type="match status" value="1"/>
</dbReference>
<dbReference type="FunFam" id="3.20.20.10:FF:000018">
    <property type="entry name" value="Pyridoxal phosphate homeostasis protein"/>
    <property type="match status" value="1"/>
</dbReference>
<accession>B3ELA9</accession>
<feature type="modified residue" description="N6-(pyridoxal phosphate)lysine" evidence="2 3">
    <location>
        <position position="36"/>
    </location>
</feature>
<dbReference type="PROSITE" id="PS01211">
    <property type="entry name" value="UPF0001"/>
    <property type="match status" value="1"/>
</dbReference>
<reference evidence="6" key="1">
    <citation type="submission" date="2008-06" db="EMBL/GenBank/DDBJ databases">
        <title>Complete sequence of Chlorobium phaeobacteroides BS1.</title>
        <authorList>
            <consortium name="US DOE Joint Genome Institute"/>
            <person name="Lucas S."/>
            <person name="Copeland A."/>
            <person name="Lapidus A."/>
            <person name="Glavina del Rio T."/>
            <person name="Dalin E."/>
            <person name="Tice H."/>
            <person name="Bruce D."/>
            <person name="Goodwin L."/>
            <person name="Pitluck S."/>
            <person name="Schmutz J."/>
            <person name="Larimer F."/>
            <person name="Land M."/>
            <person name="Hauser L."/>
            <person name="Kyrpides N."/>
            <person name="Ovchinnikova G."/>
            <person name="Li T."/>
            <person name="Liu Z."/>
            <person name="Zhao F."/>
            <person name="Overmann J."/>
            <person name="Bryant D.A."/>
            <person name="Richardson P."/>
        </authorList>
    </citation>
    <scope>NUCLEOTIDE SEQUENCE [LARGE SCALE GENOMIC DNA]</scope>
    <source>
        <strain evidence="6">BS1</strain>
    </source>
</reference>
<dbReference type="PANTHER" id="PTHR10146:SF14">
    <property type="entry name" value="PYRIDOXAL PHOSPHATE HOMEOSTASIS PROTEIN"/>
    <property type="match status" value="1"/>
</dbReference>
<feature type="domain" description="Alanine racemase N-terminal" evidence="5">
    <location>
        <begin position="6"/>
        <end position="228"/>
    </location>
</feature>
<dbReference type="GO" id="GO:0030170">
    <property type="term" value="F:pyridoxal phosphate binding"/>
    <property type="evidence" value="ECO:0007669"/>
    <property type="project" value="UniProtKB-UniRule"/>
</dbReference>
<comment type="cofactor">
    <cofactor evidence="3">
        <name>pyridoxal 5'-phosphate</name>
        <dbReference type="ChEBI" id="CHEBI:597326"/>
    </cofactor>
</comment>
<name>B3ELA9_CHLPB</name>
<dbReference type="OrthoDB" id="9804072at2"/>
<dbReference type="PIRSF" id="PIRSF004848">
    <property type="entry name" value="YBL036c_PLPDEIII"/>
    <property type="match status" value="1"/>
</dbReference>
<evidence type="ECO:0000256" key="4">
    <source>
        <dbReference type="RuleBase" id="RU004514"/>
    </source>
</evidence>